<protein>
    <recommendedName>
        <fullName evidence="1">DUF7852 domain-containing protein</fullName>
    </recommendedName>
</protein>
<evidence type="ECO:0000259" key="1">
    <source>
        <dbReference type="Pfam" id="PF25250"/>
    </source>
</evidence>
<evidence type="ECO:0000313" key="3">
    <source>
        <dbReference type="Proteomes" id="UP001299068"/>
    </source>
</evidence>
<dbReference type="EMBL" id="JAIKTU010000002">
    <property type="protein sequence ID" value="MBY0754375.1"/>
    <property type="molecule type" value="Genomic_DNA"/>
</dbReference>
<keyword evidence="3" id="KW-1185">Reference proteome</keyword>
<dbReference type="Pfam" id="PF25250">
    <property type="entry name" value="DUF7852"/>
    <property type="match status" value="1"/>
</dbReference>
<name>A0ABS7KU78_CLOSR</name>
<comment type="caution">
    <text evidence="2">The sequence shown here is derived from an EMBL/GenBank/DDBJ whole genome shotgun (WGS) entry which is preliminary data.</text>
</comment>
<gene>
    <name evidence="2" type="ORF">K5V21_02790</name>
</gene>
<organism evidence="2 3">
    <name type="scientific">Clostridium sardiniense</name>
    <name type="common">Clostridium absonum</name>
    <dbReference type="NCBI Taxonomy" id="29369"/>
    <lineage>
        <taxon>Bacteria</taxon>
        <taxon>Bacillati</taxon>
        <taxon>Bacillota</taxon>
        <taxon>Clostridia</taxon>
        <taxon>Eubacteriales</taxon>
        <taxon>Clostridiaceae</taxon>
        <taxon>Clostridium</taxon>
    </lineage>
</organism>
<dbReference type="Proteomes" id="UP001299068">
    <property type="component" value="Unassembled WGS sequence"/>
</dbReference>
<dbReference type="RefSeq" id="WP_221858939.1">
    <property type="nucleotide sequence ID" value="NZ_JAIKTU010000002.1"/>
</dbReference>
<accession>A0ABS7KU78</accession>
<proteinExistence type="predicted"/>
<feature type="domain" description="DUF7852" evidence="1">
    <location>
        <begin position="32"/>
        <end position="133"/>
    </location>
</feature>
<reference evidence="2 3" key="1">
    <citation type="journal article" date="2021" name="Cell Host Microbe">
        <title>in vivo commensal control of Clostridioides difficile virulence.</title>
        <authorList>
            <person name="Girinathan B.P."/>
            <person name="Dibenedetto N."/>
            <person name="Worley J.N."/>
            <person name="Peltier J."/>
            <person name="Arrieta-Ortiz M.L."/>
            <person name="Rupa Christinal Immanuel S."/>
            <person name="Lavin R."/>
            <person name="Delaney M.L."/>
            <person name="Cummins C."/>
            <person name="Hoffmann M."/>
            <person name="Luo Y."/>
            <person name="Gonzalez-Escalona N."/>
            <person name="Allard M."/>
            <person name="Onderdonk A.B."/>
            <person name="Gerber G.K."/>
            <person name="Sonenshein A.L."/>
            <person name="Baliga N."/>
            <person name="Dupuy B."/>
            <person name="Bry L."/>
        </authorList>
    </citation>
    <scope>NUCLEOTIDE SEQUENCE [LARGE SCALE GENOMIC DNA]</scope>
    <source>
        <strain evidence="2 3">DSM 599</strain>
    </source>
</reference>
<dbReference type="InterPro" id="IPR057174">
    <property type="entry name" value="DUF7852"/>
</dbReference>
<sequence length="271" mass="31321">MSSKCEKNFPVCSDNIDVDVTNFPANTDEKCKKDYHKEEDKKCDYYVKAKVLRKVAEAKITQPITDSIFIPESFFSIKRISRRVVLTQCFVVPEKKERDYYKHDYYDHDECNAHLFVEGFILKNVEYATPSADQDPADPCEDCLAMRNDYNDLTAKVKFNFSVPIKLEDADLAENIKNKETAILKDCMKPCDKGSMSESDCERIHYQSVELQEPFTCELDKYQISEAVISKTACNTTDPDLFDTVVEKLTLKLNISIFQLQTKKIEVHHDK</sequence>
<evidence type="ECO:0000313" key="2">
    <source>
        <dbReference type="EMBL" id="MBY0754375.1"/>
    </source>
</evidence>